<dbReference type="AlphaFoldDB" id="A0A0N4Z6T2"/>
<organism evidence="1 2">
    <name type="scientific">Parastrongyloides trichosuri</name>
    <name type="common">Possum-specific nematode worm</name>
    <dbReference type="NCBI Taxonomy" id="131310"/>
    <lineage>
        <taxon>Eukaryota</taxon>
        <taxon>Metazoa</taxon>
        <taxon>Ecdysozoa</taxon>
        <taxon>Nematoda</taxon>
        <taxon>Chromadorea</taxon>
        <taxon>Rhabditida</taxon>
        <taxon>Tylenchina</taxon>
        <taxon>Panagrolaimomorpha</taxon>
        <taxon>Strongyloidoidea</taxon>
        <taxon>Strongyloididae</taxon>
        <taxon>Parastrongyloides</taxon>
    </lineage>
</organism>
<sequence>MVCLSCVILPIFFALYLRFLQPILLRFIPVKWLQKLEMRMEPTCGVEIPNCNVPSRSDDSLKEEIKSTKKKD</sequence>
<evidence type="ECO:0000313" key="2">
    <source>
        <dbReference type="WBParaSite" id="PTRK_0000288700.1"/>
    </source>
</evidence>
<proteinExistence type="predicted"/>
<name>A0A0N4Z6T2_PARTI</name>
<dbReference type="Proteomes" id="UP000038045">
    <property type="component" value="Unplaced"/>
</dbReference>
<protein>
    <submittedName>
        <fullName evidence="2">Uncharacterized protein</fullName>
    </submittedName>
</protein>
<evidence type="ECO:0000313" key="1">
    <source>
        <dbReference type="Proteomes" id="UP000038045"/>
    </source>
</evidence>
<accession>A0A0N4Z6T2</accession>
<dbReference type="WBParaSite" id="PTRK_0000288700.1">
    <property type="protein sequence ID" value="PTRK_0000288700.1"/>
    <property type="gene ID" value="PTRK_0000288700"/>
</dbReference>
<keyword evidence="1" id="KW-1185">Reference proteome</keyword>
<reference evidence="2" key="1">
    <citation type="submission" date="2017-02" db="UniProtKB">
        <authorList>
            <consortium name="WormBaseParasite"/>
        </authorList>
    </citation>
    <scope>IDENTIFICATION</scope>
</reference>